<name>A0A9Q0EA73_9TELE</name>
<protein>
    <submittedName>
        <fullName evidence="2">Uncharacterized protein</fullName>
    </submittedName>
</protein>
<proteinExistence type="predicted"/>
<gene>
    <name evidence="2" type="ORF">NHX12_029610</name>
</gene>
<reference evidence="2" key="1">
    <citation type="submission" date="2022-07" db="EMBL/GenBank/DDBJ databases">
        <title>Chromosome-level genome of Muraenolepis orangiensis.</title>
        <authorList>
            <person name="Kim J."/>
        </authorList>
    </citation>
    <scope>NUCLEOTIDE SEQUENCE</scope>
    <source>
        <strain evidence="2">KU_S4_2022</strain>
        <tissue evidence="2">Muscle</tissue>
    </source>
</reference>
<dbReference type="Proteomes" id="UP001148018">
    <property type="component" value="Unassembled WGS sequence"/>
</dbReference>
<keyword evidence="3" id="KW-1185">Reference proteome</keyword>
<feature type="compositionally biased region" description="Basic and acidic residues" evidence="1">
    <location>
        <begin position="122"/>
        <end position="136"/>
    </location>
</feature>
<dbReference type="AlphaFoldDB" id="A0A9Q0EA73"/>
<organism evidence="2 3">
    <name type="scientific">Muraenolepis orangiensis</name>
    <name type="common">Patagonian moray cod</name>
    <dbReference type="NCBI Taxonomy" id="630683"/>
    <lineage>
        <taxon>Eukaryota</taxon>
        <taxon>Metazoa</taxon>
        <taxon>Chordata</taxon>
        <taxon>Craniata</taxon>
        <taxon>Vertebrata</taxon>
        <taxon>Euteleostomi</taxon>
        <taxon>Actinopterygii</taxon>
        <taxon>Neopterygii</taxon>
        <taxon>Teleostei</taxon>
        <taxon>Neoteleostei</taxon>
        <taxon>Acanthomorphata</taxon>
        <taxon>Zeiogadaria</taxon>
        <taxon>Gadariae</taxon>
        <taxon>Gadiformes</taxon>
        <taxon>Muraenolepidoidei</taxon>
        <taxon>Muraenolepididae</taxon>
        <taxon>Muraenolepis</taxon>
    </lineage>
</organism>
<feature type="region of interest" description="Disordered" evidence="1">
    <location>
        <begin position="101"/>
        <end position="151"/>
    </location>
</feature>
<evidence type="ECO:0000313" key="3">
    <source>
        <dbReference type="Proteomes" id="UP001148018"/>
    </source>
</evidence>
<accession>A0A9Q0EA73</accession>
<dbReference type="OrthoDB" id="7493297at2759"/>
<evidence type="ECO:0000256" key="1">
    <source>
        <dbReference type="SAM" id="MobiDB-lite"/>
    </source>
</evidence>
<dbReference type="EMBL" id="JANIIK010000046">
    <property type="protein sequence ID" value="KAJ3601848.1"/>
    <property type="molecule type" value="Genomic_DNA"/>
</dbReference>
<comment type="caution">
    <text evidence="2">The sequence shown here is derived from an EMBL/GenBank/DDBJ whole genome shotgun (WGS) entry which is preliminary data.</text>
</comment>
<evidence type="ECO:0000313" key="2">
    <source>
        <dbReference type="EMBL" id="KAJ3601848.1"/>
    </source>
</evidence>
<feature type="compositionally biased region" description="Low complexity" evidence="1">
    <location>
        <begin position="101"/>
        <end position="119"/>
    </location>
</feature>
<sequence length="348" mass="36980">MTTTTTVSATNTPSTSQTTRVTTAHTLIVNVSISVPTTAISQSTKGTPSPPVVNTTTTLPVLTTTTTTLPVVKPSPPVTTTTTLPPVVNTTTLPPVVNTTTTLPVVKPSPPVTTTTTFPQCGEHHHPPPGGDDHYHHPPGGETLPPGDNHHHPPPANDCQCNGAPCEFNLALGSCQCRCADDTYGETCVFGNNETVAVIGTFIVKAVVEYNYPNNDAQIQTLNTELGHVLTDIFNDTSALHAMAQALGPDVTVGLNSVRLQGTVITRAADLKPYVSCRQYANYTAELSNGSWKCVGACRTIPGYCHWHGECRNHIEAGPVCRKPSDFEEDSFDFSGHNHTATDSGHRL</sequence>